<reference evidence="2" key="1">
    <citation type="journal article" date="2021" name="PeerJ">
        <title>Extensive microbial diversity within the chicken gut microbiome revealed by metagenomics and culture.</title>
        <authorList>
            <person name="Gilroy R."/>
            <person name="Ravi A."/>
            <person name="Getino M."/>
            <person name="Pursley I."/>
            <person name="Horton D.L."/>
            <person name="Alikhan N.F."/>
            <person name="Baker D."/>
            <person name="Gharbi K."/>
            <person name="Hall N."/>
            <person name="Watson M."/>
            <person name="Adriaenssens E.M."/>
            <person name="Foster-Nyarko E."/>
            <person name="Jarju S."/>
            <person name="Secka A."/>
            <person name="Antonio M."/>
            <person name="Oren A."/>
            <person name="Chaudhuri R.R."/>
            <person name="La Ragione R."/>
            <person name="Hildebrand F."/>
            <person name="Pallen M.J."/>
        </authorList>
    </citation>
    <scope>NUCLEOTIDE SEQUENCE</scope>
    <source>
        <strain evidence="2">ChiSxjej6B18-287</strain>
    </source>
</reference>
<dbReference type="EMBL" id="DWWV01000148">
    <property type="protein sequence ID" value="HJC11334.1"/>
    <property type="molecule type" value="Genomic_DNA"/>
</dbReference>
<dbReference type="AlphaFoldDB" id="A0A9D2N810"/>
<organism evidence="2 3">
    <name type="scientific">Candidatus Blautia merdigallinarum</name>
    <dbReference type="NCBI Taxonomy" id="2838495"/>
    <lineage>
        <taxon>Bacteria</taxon>
        <taxon>Bacillati</taxon>
        <taxon>Bacillota</taxon>
        <taxon>Clostridia</taxon>
        <taxon>Lachnospirales</taxon>
        <taxon>Lachnospiraceae</taxon>
        <taxon>Blautia</taxon>
    </lineage>
</organism>
<evidence type="ECO:0000313" key="2">
    <source>
        <dbReference type="EMBL" id="HJC11334.1"/>
    </source>
</evidence>
<proteinExistence type="predicted"/>
<evidence type="ECO:0000313" key="3">
    <source>
        <dbReference type="Proteomes" id="UP000823893"/>
    </source>
</evidence>
<dbReference type="GO" id="GO:0004853">
    <property type="term" value="F:uroporphyrinogen decarboxylase activity"/>
    <property type="evidence" value="ECO:0007669"/>
    <property type="project" value="InterPro"/>
</dbReference>
<protein>
    <recommendedName>
        <fullName evidence="1">Uroporphyrinogen decarboxylase (URO-D) domain-containing protein</fullName>
    </recommendedName>
</protein>
<name>A0A9D2N810_9FIRM</name>
<dbReference type="Proteomes" id="UP000823893">
    <property type="component" value="Unassembled WGS sequence"/>
</dbReference>
<accession>A0A9D2N810</accession>
<dbReference type="GO" id="GO:0006779">
    <property type="term" value="P:porphyrin-containing compound biosynthetic process"/>
    <property type="evidence" value="ECO:0007669"/>
    <property type="project" value="InterPro"/>
</dbReference>
<sequence>MEAFYTRLTDWLIQLITIVHRVYGVDVITFHDDMGTQRSPFFSTQMFREIMCPHYKRITDAAHELGMYVNFHSCGCIEAHLEAIIEAGFDCWEGQDNSNDKKRTMELYGDRLVQSSNFVPEPDMPVEEARKVLEDWVETLGKKGRFMIWLNTVQEPYLTEGSKAIYEASRKLYEKE</sequence>
<feature type="domain" description="Uroporphyrinogen decarboxylase (URO-D)" evidence="1">
    <location>
        <begin position="3"/>
        <end position="99"/>
    </location>
</feature>
<dbReference type="InterPro" id="IPR038071">
    <property type="entry name" value="UROD/MetE-like_sf"/>
</dbReference>
<dbReference type="InterPro" id="IPR000257">
    <property type="entry name" value="Uroporphyrinogen_deCOase"/>
</dbReference>
<dbReference type="Pfam" id="PF01208">
    <property type="entry name" value="URO-D"/>
    <property type="match status" value="1"/>
</dbReference>
<evidence type="ECO:0000259" key="1">
    <source>
        <dbReference type="Pfam" id="PF01208"/>
    </source>
</evidence>
<dbReference type="Gene3D" id="3.20.20.210">
    <property type="match status" value="1"/>
</dbReference>
<comment type="caution">
    <text evidence="2">The sequence shown here is derived from an EMBL/GenBank/DDBJ whole genome shotgun (WGS) entry which is preliminary data.</text>
</comment>
<dbReference type="SUPFAM" id="SSF51726">
    <property type="entry name" value="UROD/MetE-like"/>
    <property type="match status" value="1"/>
</dbReference>
<gene>
    <name evidence="2" type="ORF">H9935_11120</name>
</gene>
<reference evidence="2" key="2">
    <citation type="submission" date="2021-04" db="EMBL/GenBank/DDBJ databases">
        <authorList>
            <person name="Gilroy R."/>
        </authorList>
    </citation>
    <scope>NUCLEOTIDE SEQUENCE</scope>
    <source>
        <strain evidence="2">ChiSxjej6B18-287</strain>
    </source>
</reference>